<name>A0AAE0YFK0_9GAST</name>
<accession>A0AAE0YFK0</accession>
<proteinExistence type="predicted"/>
<evidence type="ECO:0000313" key="2">
    <source>
        <dbReference type="Proteomes" id="UP001283361"/>
    </source>
</evidence>
<dbReference type="Proteomes" id="UP001283361">
    <property type="component" value="Unassembled WGS sequence"/>
</dbReference>
<sequence>MGIKASAKVDGATPQQIDIVTANENRLGPLICHVLPFLHAINGCDTTSRLFRVAKGLPLLKIKLLMQISKQQREKALISLYGGRAGDTLDMLRYKRLWEKVTSSITTVQKRSLSNFSGSEVPQSACEYIQDRIDKICDVGMAVIFWQTGFIYNGSPTRP</sequence>
<organism evidence="1 2">
    <name type="scientific">Elysia crispata</name>
    <name type="common">lettuce slug</name>
    <dbReference type="NCBI Taxonomy" id="231223"/>
    <lineage>
        <taxon>Eukaryota</taxon>
        <taxon>Metazoa</taxon>
        <taxon>Spiralia</taxon>
        <taxon>Lophotrochozoa</taxon>
        <taxon>Mollusca</taxon>
        <taxon>Gastropoda</taxon>
        <taxon>Heterobranchia</taxon>
        <taxon>Euthyneura</taxon>
        <taxon>Panpulmonata</taxon>
        <taxon>Sacoglossa</taxon>
        <taxon>Placobranchoidea</taxon>
        <taxon>Plakobranchidae</taxon>
        <taxon>Elysia</taxon>
    </lineage>
</organism>
<dbReference type="AlphaFoldDB" id="A0AAE0YFK0"/>
<protein>
    <submittedName>
        <fullName evidence="1">Uncharacterized protein</fullName>
    </submittedName>
</protein>
<gene>
    <name evidence="1" type="ORF">RRG08_018705</name>
</gene>
<comment type="caution">
    <text evidence="1">The sequence shown here is derived from an EMBL/GenBank/DDBJ whole genome shotgun (WGS) entry which is preliminary data.</text>
</comment>
<evidence type="ECO:0000313" key="1">
    <source>
        <dbReference type="EMBL" id="KAK3744076.1"/>
    </source>
</evidence>
<keyword evidence="2" id="KW-1185">Reference proteome</keyword>
<reference evidence="1" key="1">
    <citation type="journal article" date="2023" name="G3 (Bethesda)">
        <title>A reference genome for the long-term kleptoplast-retaining sea slug Elysia crispata morphotype clarki.</title>
        <authorList>
            <person name="Eastman K.E."/>
            <person name="Pendleton A.L."/>
            <person name="Shaikh M.A."/>
            <person name="Suttiyut T."/>
            <person name="Ogas R."/>
            <person name="Tomko P."/>
            <person name="Gavelis G."/>
            <person name="Widhalm J.R."/>
            <person name="Wisecaver J.H."/>
        </authorList>
    </citation>
    <scope>NUCLEOTIDE SEQUENCE</scope>
    <source>
        <strain evidence="1">ECLA1</strain>
    </source>
</reference>
<dbReference type="EMBL" id="JAWDGP010006277">
    <property type="protein sequence ID" value="KAK3744076.1"/>
    <property type="molecule type" value="Genomic_DNA"/>
</dbReference>